<protein>
    <submittedName>
        <fullName evidence="1">Uncharacterized protein</fullName>
    </submittedName>
</protein>
<name>A0ACC2C944_DIPCM</name>
<organism evidence="1 2">
    <name type="scientific">Diphasiastrum complanatum</name>
    <name type="common">Issler's clubmoss</name>
    <name type="synonym">Lycopodium complanatum</name>
    <dbReference type="NCBI Taxonomy" id="34168"/>
    <lineage>
        <taxon>Eukaryota</taxon>
        <taxon>Viridiplantae</taxon>
        <taxon>Streptophyta</taxon>
        <taxon>Embryophyta</taxon>
        <taxon>Tracheophyta</taxon>
        <taxon>Lycopodiopsida</taxon>
        <taxon>Lycopodiales</taxon>
        <taxon>Lycopodiaceae</taxon>
        <taxon>Lycopodioideae</taxon>
        <taxon>Diphasiastrum</taxon>
    </lineage>
</organism>
<comment type="caution">
    <text evidence="1">The sequence shown here is derived from an EMBL/GenBank/DDBJ whole genome shotgun (WGS) entry which is preliminary data.</text>
</comment>
<sequence length="100" mass="11293">MAHWQMAKRILQYLKGTQKMRFTYKADNERKGFELHHYSDASWASCKDDNKSVTRGCSIACGSSINWICKKQTLVAQSSCQTEINGLMVVQSIIGKGTLM</sequence>
<dbReference type="EMBL" id="CM055102">
    <property type="protein sequence ID" value="KAJ7538491.1"/>
    <property type="molecule type" value="Genomic_DNA"/>
</dbReference>
<proteinExistence type="predicted"/>
<dbReference type="Proteomes" id="UP001162992">
    <property type="component" value="Chromosome 11"/>
</dbReference>
<gene>
    <name evidence="1" type="ORF">O6H91_11G050500</name>
</gene>
<evidence type="ECO:0000313" key="2">
    <source>
        <dbReference type="Proteomes" id="UP001162992"/>
    </source>
</evidence>
<reference evidence="2" key="1">
    <citation type="journal article" date="2024" name="Proc. Natl. Acad. Sci. U.S.A.">
        <title>Extraordinary preservation of gene collinearity over three hundred million years revealed in homosporous lycophytes.</title>
        <authorList>
            <person name="Li C."/>
            <person name="Wickell D."/>
            <person name="Kuo L.Y."/>
            <person name="Chen X."/>
            <person name="Nie B."/>
            <person name="Liao X."/>
            <person name="Peng D."/>
            <person name="Ji J."/>
            <person name="Jenkins J."/>
            <person name="Williams M."/>
            <person name="Shu S."/>
            <person name="Plott C."/>
            <person name="Barry K."/>
            <person name="Rajasekar S."/>
            <person name="Grimwood J."/>
            <person name="Han X."/>
            <person name="Sun S."/>
            <person name="Hou Z."/>
            <person name="He W."/>
            <person name="Dai G."/>
            <person name="Sun C."/>
            <person name="Schmutz J."/>
            <person name="Leebens-Mack J.H."/>
            <person name="Li F.W."/>
            <person name="Wang L."/>
        </authorList>
    </citation>
    <scope>NUCLEOTIDE SEQUENCE [LARGE SCALE GENOMIC DNA]</scope>
    <source>
        <strain evidence="2">cv. PW_Plant_1</strain>
    </source>
</reference>
<keyword evidence="2" id="KW-1185">Reference proteome</keyword>
<accession>A0ACC2C944</accession>
<evidence type="ECO:0000313" key="1">
    <source>
        <dbReference type="EMBL" id="KAJ7538491.1"/>
    </source>
</evidence>